<reference evidence="1 2" key="1">
    <citation type="submission" date="2017-10" db="EMBL/GenBank/DDBJ databases">
        <title>Novel microbial diversity and functional potential in the marine mammal oral microbiome.</title>
        <authorList>
            <person name="Dudek N.K."/>
            <person name="Sun C.L."/>
            <person name="Burstein D."/>
            <person name="Kantor R.S."/>
            <person name="Aliaga Goltsman D.S."/>
            <person name="Bik E.M."/>
            <person name="Thomas B.C."/>
            <person name="Banfield J.F."/>
            <person name="Relman D.A."/>
        </authorList>
    </citation>
    <scope>NUCLEOTIDE SEQUENCE [LARGE SCALE GENOMIC DNA]</scope>
    <source>
        <strain evidence="1">DOLJORAL78_61_10</strain>
    </source>
</reference>
<accession>A0A2G6KC58</accession>
<dbReference type="AlphaFoldDB" id="A0A2G6KC58"/>
<dbReference type="EMBL" id="PDSL01000050">
    <property type="protein sequence ID" value="PIE32389.1"/>
    <property type="molecule type" value="Genomic_DNA"/>
</dbReference>
<organism evidence="1 2">
    <name type="scientific">Ilumatobacter coccineus</name>
    <dbReference type="NCBI Taxonomy" id="467094"/>
    <lineage>
        <taxon>Bacteria</taxon>
        <taxon>Bacillati</taxon>
        <taxon>Actinomycetota</taxon>
        <taxon>Acidimicrobiia</taxon>
        <taxon>Acidimicrobiales</taxon>
        <taxon>Ilumatobacteraceae</taxon>
        <taxon>Ilumatobacter</taxon>
    </lineage>
</organism>
<protein>
    <submittedName>
        <fullName evidence="1">Uncharacterized protein</fullName>
    </submittedName>
</protein>
<comment type="caution">
    <text evidence="1">The sequence shown here is derived from an EMBL/GenBank/DDBJ whole genome shotgun (WGS) entry which is preliminary data.</text>
</comment>
<dbReference type="Proteomes" id="UP000230914">
    <property type="component" value="Unassembled WGS sequence"/>
</dbReference>
<name>A0A2G6KC58_9ACTN</name>
<sequence>MADYTLAEQDQIRDALTAAYAAVANAQTTIFGRRREYAAAVRAMAALPPSLGGVFAAGDDADDGQLPDRPVTELVAEAKAIIAARQPEAVADFVKVVIGLCEDVAAAAGGVSAGEQAVIDRITAALN</sequence>
<evidence type="ECO:0000313" key="2">
    <source>
        <dbReference type="Proteomes" id="UP000230914"/>
    </source>
</evidence>
<proteinExistence type="predicted"/>
<gene>
    <name evidence="1" type="ORF">CSA55_03520</name>
</gene>
<evidence type="ECO:0000313" key="1">
    <source>
        <dbReference type="EMBL" id="PIE32389.1"/>
    </source>
</evidence>